<evidence type="ECO:0000313" key="2">
    <source>
        <dbReference type="EMBL" id="KAF6034453.1"/>
    </source>
</evidence>
<organism evidence="2 3">
    <name type="scientific">Bugula neritina</name>
    <name type="common">Brown bryozoan</name>
    <name type="synonym">Sertularia neritina</name>
    <dbReference type="NCBI Taxonomy" id="10212"/>
    <lineage>
        <taxon>Eukaryota</taxon>
        <taxon>Metazoa</taxon>
        <taxon>Spiralia</taxon>
        <taxon>Lophotrochozoa</taxon>
        <taxon>Bryozoa</taxon>
        <taxon>Gymnolaemata</taxon>
        <taxon>Cheilostomatida</taxon>
        <taxon>Flustrina</taxon>
        <taxon>Buguloidea</taxon>
        <taxon>Bugulidae</taxon>
        <taxon>Bugula</taxon>
    </lineage>
</organism>
<gene>
    <name evidence="2" type="ORF">EB796_007229</name>
</gene>
<reference evidence="2" key="1">
    <citation type="submission" date="2020-06" db="EMBL/GenBank/DDBJ databases">
        <title>Draft genome of Bugula neritina, a colonial animal packing powerful symbionts and potential medicines.</title>
        <authorList>
            <person name="Rayko M."/>
        </authorList>
    </citation>
    <scope>NUCLEOTIDE SEQUENCE [LARGE SCALE GENOMIC DNA]</scope>
    <source>
        <strain evidence="2">Kwan_BN1</strain>
    </source>
</reference>
<dbReference type="AlphaFoldDB" id="A0A7J7K8A1"/>
<sequence>MEGHSDSEKNISRGEDPKNAKEQHLLSADEDFLSAEEQVLSAEEDFLSAEEHPPSAEEKEPSNAEEAEFQVAEDLPPEDAEVDVRRHVPLEPDIVVVEGPCIRMMTHQPGNRQSSIFSLSDLYPPRADTRNRNDDIWPEPLPVSNPWEPQSEEDMFSIPEDILAEV</sequence>
<dbReference type="Proteomes" id="UP000593567">
    <property type="component" value="Unassembled WGS sequence"/>
</dbReference>
<feature type="compositionally biased region" description="Basic and acidic residues" evidence="1">
    <location>
        <begin position="1"/>
        <end position="24"/>
    </location>
</feature>
<comment type="caution">
    <text evidence="2">The sequence shown here is derived from an EMBL/GenBank/DDBJ whole genome shotgun (WGS) entry which is preliminary data.</text>
</comment>
<feature type="region of interest" description="Disordered" evidence="1">
    <location>
        <begin position="1"/>
        <end position="86"/>
    </location>
</feature>
<evidence type="ECO:0000256" key="1">
    <source>
        <dbReference type="SAM" id="MobiDB-lite"/>
    </source>
</evidence>
<feature type="region of interest" description="Disordered" evidence="1">
    <location>
        <begin position="106"/>
        <end position="166"/>
    </location>
</feature>
<keyword evidence="3" id="KW-1185">Reference proteome</keyword>
<feature type="compositionally biased region" description="Polar residues" evidence="1">
    <location>
        <begin position="108"/>
        <end position="118"/>
    </location>
</feature>
<protein>
    <submittedName>
        <fullName evidence="2">Uncharacterized protein</fullName>
    </submittedName>
</protein>
<feature type="compositionally biased region" description="Basic and acidic residues" evidence="1">
    <location>
        <begin position="49"/>
        <end position="62"/>
    </location>
</feature>
<name>A0A7J7K8A1_BUGNE</name>
<evidence type="ECO:0000313" key="3">
    <source>
        <dbReference type="Proteomes" id="UP000593567"/>
    </source>
</evidence>
<proteinExistence type="predicted"/>
<dbReference type="EMBL" id="VXIV02001067">
    <property type="protein sequence ID" value="KAF6034453.1"/>
    <property type="molecule type" value="Genomic_DNA"/>
</dbReference>
<accession>A0A7J7K8A1</accession>